<dbReference type="PANTHER" id="PTHR24379:SF121">
    <property type="entry name" value="C2H2-TYPE DOMAIN-CONTAINING PROTEIN"/>
    <property type="match status" value="1"/>
</dbReference>
<dbReference type="FunFam" id="3.30.160.60:FF:002871">
    <property type="entry name" value="Zinc finger protein 142"/>
    <property type="match status" value="1"/>
</dbReference>
<feature type="domain" description="C2H2-type" evidence="10">
    <location>
        <begin position="1183"/>
        <end position="1211"/>
    </location>
</feature>
<dbReference type="Pfam" id="PF23611">
    <property type="entry name" value="zf-C2H2_16"/>
    <property type="match status" value="4"/>
</dbReference>
<feature type="region of interest" description="Disordered" evidence="9">
    <location>
        <begin position="766"/>
        <end position="785"/>
    </location>
</feature>
<protein>
    <submittedName>
        <fullName evidence="11">Zinc finger protein 142</fullName>
    </submittedName>
</protein>
<feature type="domain" description="C2H2-type" evidence="10">
    <location>
        <begin position="1528"/>
        <end position="1556"/>
    </location>
</feature>
<dbReference type="FunFam" id="3.30.160.60:FF:004680">
    <property type="match status" value="1"/>
</dbReference>
<feature type="domain" description="C2H2-type" evidence="10">
    <location>
        <begin position="1212"/>
        <end position="1236"/>
    </location>
</feature>
<feature type="domain" description="C2H2-type" evidence="10">
    <location>
        <begin position="1585"/>
        <end position="1612"/>
    </location>
</feature>
<feature type="region of interest" description="Disordered" evidence="9">
    <location>
        <begin position="724"/>
        <end position="759"/>
    </location>
</feature>
<dbReference type="GeneTree" id="ENSGT00940000163074"/>
<dbReference type="Ensembl" id="ENSCPRT00005031899.1">
    <property type="protein sequence ID" value="ENSCPRP00005027285.1"/>
    <property type="gene ID" value="ENSCPRG00005018905.1"/>
</dbReference>
<feature type="domain" description="C2H2-type" evidence="10">
    <location>
        <begin position="1354"/>
        <end position="1382"/>
    </location>
</feature>
<dbReference type="Pfam" id="PF23574">
    <property type="entry name" value="zf-C2H2_ZNF142_18"/>
    <property type="match status" value="1"/>
</dbReference>
<evidence type="ECO:0000256" key="1">
    <source>
        <dbReference type="ARBA" id="ARBA00004123"/>
    </source>
</evidence>
<feature type="domain" description="C2H2-type" evidence="10">
    <location>
        <begin position="565"/>
        <end position="592"/>
    </location>
</feature>
<reference evidence="11" key="2">
    <citation type="submission" date="2025-09" db="UniProtKB">
        <authorList>
            <consortium name="Ensembl"/>
        </authorList>
    </citation>
    <scope>IDENTIFICATION</scope>
</reference>
<dbReference type="InterPro" id="IPR056438">
    <property type="entry name" value="Znf-C2H2_CTCF"/>
</dbReference>
<evidence type="ECO:0000256" key="5">
    <source>
        <dbReference type="ARBA" id="ARBA00022833"/>
    </source>
</evidence>
<evidence type="ECO:0000256" key="3">
    <source>
        <dbReference type="ARBA" id="ARBA00022737"/>
    </source>
</evidence>
<evidence type="ECO:0000256" key="9">
    <source>
        <dbReference type="SAM" id="MobiDB-lite"/>
    </source>
</evidence>
<feature type="region of interest" description="Disordered" evidence="9">
    <location>
        <begin position="853"/>
        <end position="885"/>
    </location>
</feature>
<feature type="domain" description="C2H2-type" evidence="10">
    <location>
        <begin position="275"/>
        <end position="302"/>
    </location>
</feature>
<evidence type="ECO:0000256" key="6">
    <source>
        <dbReference type="ARBA" id="ARBA00023125"/>
    </source>
</evidence>
<dbReference type="PANTHER" id="PTHR24379">
    <property type="entry name" value="KRAB AND ZINC FINGER DOMAIN-CONTAINING"/>
    <property type="match status" value="1"/>
</dbReference>
<dbReference type="FunFam" id="3.30.160.60:FF:001041">
    <property type="entry name" value="Zinc finger protein 142"/>
    <property type="match status" value="1"/>
</dbReference>
<dbReference type="Pfam" id="PF23612">
    <property type="entry name" value="zf-C2H2_ZN142"/>
    <property type="match status" value="1"/>
</dbReference>
<dbReference type="InterPro" id="IPR057829">
    <property type="entry name" value="Znf_C2H2_ZN142_21/23"/>
</dbReference>
<name>A0A7M4FML0_CROPO</name>
<sequence>MGFRGAWSLPCRAWLLHGTAQRPEQECQEMSAETVASDMDALCPELLLPAPADTGRSRGPDAGKAEPSALAVRQSLLLAEGAPAGVQDMEIFVEAVTHRNSMVTLACPAPGCPFLPGDRRQLRGHVRRMHQAIPISCVYRACPMLFLSHPAMEEHHRSHFPFHCARCPFVSANIKLFRQHAKSHCPEPAGATEIFLDVAGIRETLPESLEAGEPHSPDGQVSAEEDDSESSGDESLDEEEGESTGEAATRKAKAPRAQRFKGDVAEGSESLFKTHMCPECKRCFKKRTHLVEHLHLHFPDPSLQCPNCGKFFTSKSKLKIHLLRETGEKAHRCPLCQYCSVERNALNRHMASMHEGISNFYSDVYACPVCQEPFKLSQALKEHLKSHQTEPKRLSCFEGGCDYSTEDRKDFTRHLKEAHSLKAVECTYHACSLLFGTAEAMETHRKTHYAFHCQQCDFICSNKHVFRKHKRQGHPGSERLQCGFCPYTTFNPVEFHDHLGKMHAHEKIHKCGECGFATAHKRVLMRHALLHTGEKPHKCEQCDFTCRDVSYLSKHMLTHSSAKDFMCTECGYVTKWKHYLNVHMRKHTGDLRYQCNQCSYRCHRADQLSSHKLRHQGKSLMCEVCGFACKRKYELQKHAQAKHAQGYQAPVFQCRYCSYQSKYKQALRSHENCKHTQQREFRCALCTYCTFSNTSLFFHKRKAHGYVPGDKDWLQHYASKEQEAGAPHGATGCHAGEEPWQGASLEPPEEEEDGEPAGVESLPELATGQQEGGTNVATEEGGTSSEAVNGCTLHLETLEVSAQVVLEGMAPAEALGCKDPGAGYGILSAAEALALEDGTPGLEDIADFEEEPDVAGAPEGNVGSPSLEGSPTGTEEGGGKPGDEPAAEWELRALRQQDKEQAETLVLEGRVQMLVVQTERQVFTCRACPYVTRKERALALHAKAGCQARRTPLLCHGCGASFKQQRGLNTHLLKKCPILLKKGQTPKPLGPEQPRNPPQGPQSVAVEDSTGVLEAAEGSPEPGATEDGTEGAGGSQVPEPSLEAEPVPVHPGSPLPEPSEKYRVEQGKLRCNACAFSCSRLSTITSHVADGCRGPARLRCALCPQGFHSRRALRSHCAQQHSQPQEAEGPGNACLRPRRRLSCPSCPFTCQQERALRTHAQRGCGTRRGTVPPPPSPLQRPALQCRQCEFTCKQARCLGQHVRVKHEGLKPHQCPYCEFSTTRRYRLEAHQSLHTGVGRIACGSCSQTFGTNSKLRLHRLRVHEKTPTHFCPLCDYSGYLQNDITRHINSCHRGEPLYPCARCDARFSSPTALKQHALRRHAEPAACRCPHCGLQCRSLAMLRGHARRQHPPRLECGACHEAFATRRDLETHRQQQHFSHRCGLCGFAARERQQLVRHYVDSHEPPAAAPAADRPLACPSCDFTCRHQLVLEHHVKGHGGTRVYKCSDCAYTTKNKQKITWHIRIHTGEKPYKCHLCTYTCADPSRLKYHMRIHKEERKYLCPECGYKCKWVNQLKYHMTKHTGLKPYGCEECEYRTNRADALRVHRDTRHREARAHMCEQCGKAFKTRFLLRTHLRAHSEARPYVCGVCQRAFRWAAGLRHHFLTHTDLRPFFCRFCAYRAKQKFQVVKHVRRHHPDCASAADPAQGVGKDPGAPTLHLHDVQLHGRPQDNGGGAPAEPQG</sequence>
<feature type="domain" description="C2H2-type" evidence="10">
    <location>
        <begin position="1557"/>
        <end position="1584"/>
    </location>
</feature>
<dbReference type="Pfam" id="PF00096">
    <property type="entry name" value="zf-C2H2"/>
    <property type="match status" value="2"/>
</dbReference>
<feature type="region of interest" description="Disordered" evidence="9">
    <location>
        <begin position="209"/>
        <end position="265"/>
    </location>
</feature>
<feature type="domain" description="C2H2-type" evidence="10">
    <location>
        <begin position="1240"/>
        <end position="1268"/>
    </location>
</feature>
<keyword evidence="12" id="KW-1185">Reference proteome</keyword>
<proteinExistence type="predicted"/>
<comment type="subcellular location">
    <subcellularLocation>
        <location evidence="1">Nucleus</location>
    </subcellularLocation>
</comment>
<feature type="domain" description="C2H2-type" evidence="10">
    <location>
        <begin position="537"/>
        <end position="564"/>
    </location>
</feature>
<dbReference type="SUPFAM" id="SSF57667">
    <property type="entry name" value="beta-beta-alpha zinc fingers"/>
    <property type="match status" value="12"/>
</dbReference>
<evidence type="ECO:0000256" key="8">
    <source>
        <dbReference type="PROSITE-ProRule" id="PRU00042"/>
    </source>
</evidence>
<feature type="compositionally biased region" description="Polar residues" evidence="9">
    <location>
        <begin position="767"/>
        <end position="785"/>
    </location>
</feature>
<feature type="domain" description="C2H2-type" evidence="10">
    <location>
        <begin position="593"/>
        <end position="620"/>
    </location>
</feature>
<dbReference type="Gene3D" id="3.30.160.60">
    <property type="entry name" value="Classic Zinc Finger"/>
    <property type="match status" value="19"/>
</dbReference>
<dbReference type="FunFam" id="3.30.160.60:FF:001127">
    <property type="entry name" value="Zinc finger protein 142"/>
    <property type="match status" value="1"/>
</dbReference>
<accession>A0A7M4FML0</accession>
<dbReference type="InterPro" id="IPR057828">
    <property type="entry name" value="Znf_C2H2_ZNF142_13th"/>
</dbReference>
<dbReference type="PROSITE" id="PS00028">
    <property type="entry name" value="ZINC_FINGER_C2H2_1"/>
    <property type="match status" value="18"/>
</dbReference>
<dbReference type="FunFam" id="3.30.160.60:FF:002452">
    <property type="entry name" value="zinc finger protein 142 isoform X4"/>
    <property type="match status" value="1"/>
</dbReference>
<feature type="compositionally biased region" description="Basic residues" evidence="9">
    <location>
        <begin position="250"/>
        <end position="259"/>
    </location>
</feature>
<dbReference type="FunFam" id="3.30.160.60:FF:000994">
    <property type="entry name" value="zinc finger protein 142"/>
    <property type="match status" value="1"/>
</dbReference>
<dbReference type="PROSITE" id="PS50157">
    <property type="entry name" value="ZINC_FINGER_C2H2_2"/>
    <property type="match status" value="20"/>
</dbReference>
<dbReference type="FunFam" id="3.30.160.60:FF:002117">
    <property type="entry name" value="Zinc finger protein 142"/>
    <property type="match status" value="1"/>
</dbReference>
<dbReference type="GO" id="GO:0010468">
    <property type="term" value="P:regulation of gene expression"/>
    <property type="evidence" value="ECO:0007669"/>
    <property type="project" value="UniProtKB-ARBA"/>
</dbReference>
<dbReference type="InterPro" id="IPR036236">
    <property type="entry name" value="Znf_C2H2_sf"/>
</dbReference>
<keyword evidence="7" id="KW-0539">Nucleus</keyword>
<reference evidence="11" key="1">
    <citation type="submission" date="2025-08" db="UniProtKB">
        <authorList>
            <consortium name="Ensembl"/>
        </authorList>
    </citation>
    <scope>IDENTIFICATION</scope>
</reference>
<dbReference type="GO" id="GO:0003677">
    <property type="term" value="F:DNA binding"/>
    <property type="evidence" value="ECO:0007669"/>
    <property type="project" value="UniProtKB-KW"/>
</dbReference>
<feature type="domain" description="C2H2-type" evidence="10">
    <location>
        <begin position="509"/>
        <end position="536"/>
    </location>
</feature>
<feature type="domain" description="C2H2-type" evidence="10">
    <location>
        <begin position="1500"/>
        <end position="1527"/>
    </location>
</feature>
<organism evidence="11 12">
    <name type="scientific">Crocodylus porosus</name>
    <name type="common">Saltwater crocodile</name>
    <name type="synonym">Estuarine crocodile</name>
    <dbReference type="NCBI Taxonomy" id="8502"/>
    <lineage>
        <taxon>Eukaryota</taxon>
        <taxon>Metazoa</taxon>
        <taxon>Chordata</taxon>
        <taxon>Craniata</taxon>
        <taxon>Vertebrata</taxon>
        <taxon>Euteleostomi</taxon>
        <taxon>Archelosauria</taxon>
        <taxon>Archosauria</taxon>
        <taxon>Crocodylia</taxon>
        <taxon>Longirostres</taxon>
        <taxon>Crocodylidae</taxon>
        <taxon>Crocodylus</taxon>
    </lineage>
</organism>
<feature type="domain" description="C2H2-type" evidence="10">
    <location>
        <begin position="1298"/>
        <end position="1326"/>
    </location>
</feature>
<evidence type="ECO:0000256" key="7">
    <source>
        <dbReference type="ARBA" id="ARBA00023242"/>
    </source>
</evidence>
<keyword evidence="4 8" id="KW-0863">Zinc-finger</keyword>
<evidence type="ECO:0000256" key="2">
    <source>
        <dbReference type="ARBA" id="ARBA00022723"/>
    </source>
</evidence>
<dbReference type="FunFam" id="3.30.160.60:FF:001033">
    <property type="entry name" value="Zinc finger protein 142"/>
    <property type="match status" value="1"/>
</dbReference>
<keyword evidence="5" id="KW-0862">Zinc</keyword>
<dbReference type="GO" id="GO:0005634">
    <property type="term" value="C:nucleus"/>
    <property type="evidence" value="ECO:0007669"/>
    <property type="project" value="UniProtKB-SubCell"/>
</dbReference>
<keyword evidence="6" id="KW-0238">DNA-binding</keyword>
<feature type="compositionally biased region" description="Acidic residues" evidence="9">
    <location>
        <begin position="223"/>
        <end position="243"/>
    </location>
</feature>
<dbReference type="FunFam" id="3.30.160.60:FF:000803">
    <property type="entry name" value="zinc finger protein 142"/>
    <property type="match status" value="1"/>
</dbReference>
<feature type="domain" description="C2H2-type" evidence="10">
    <location>
        <begin position="1472"/>
        <end position="1499"/>
    </location>
</feature>
<feature type="domain" description="C2H2-type" evidence="10">
    <location>
        <begin position="1444"/>
        <end position="1471"/>
    </location>
</feature>
<dbReference type="FunFam" id="3.30.160.60:FF:001208">
    <property type="entry name" value="Zinc finger protein 142"/>
    <property type="match status" value="1"/>
</dbReference>
<dbReference type="Proteomes" id="UP000594220">
    <property type="component" value="Unplaced"/>
</dbReference>
<evidence type="ECO:0000313" key="12">
    <source>
        <dbReference type="Proteomes" id="UP000594220"/>
    </source>
</evidence>
<dbReference type="FunFam" id="3.30.160.60:FF:001657">
    <property type="entry name" value="Zinc finger protein 142"/>
    <property type="match status" value="1"/>
</dbReference>
<feature type="compositionally biased region" description="Pro residues" evidence="9">
    <location>
        <begin position="988"/>
        <end position="1000"/>
    </location>
</feature>
<evidence type="ECO:0000256" key="4">
    <source>
        <dbReference type="ARBA" id="ARBA00022771"/>
    </source>
</evidence>
<dbReference type="FunFam" id="3.30.160.60:FF:001516">
    <property type="entry name" value="Zinc finger protein 142"/>
    <property type="match status" value="1"/>
</dbReference>
<dbReference type="SMART" id="SM00355">
    <property type="entry name" value="ZnF_C2H2"/>
    <property type="match status" value="39"/>
</dbReference>
<evidence type="ECO:0000313" key="11">
    <source>
        <dbReference type="Ensembl" id="ENSCPRP00005027285.1"/>
    </source>
</evidence>
<dbReference type="GO" id="GO:0008270">
    <property type="term" value="F:zinc ion binding"/>
    <property type="evidence" value="ECO:0007669"/>
    <property type="project" value="UniProtKB-KW"/>
</dbReference>
<feature type="domain" description="C2H2-type" evidence="10">
    <location>
        <begin position="365"/>
        <end position="392"/>
    </location>
</feature>
<dbReference type="FunFam" id="3.30.160.60:FF:000614">
    <property type="entry name" value="Zinc finger protein 142"/>
    <property type="match status" value="1"/>
</dbReference>
<dbReference type="FunFam" id="3.30.160.60:FF:000891">
    <property type="entry name" value="Zinc finger protein 142"/>
    <property type="match status" value="1"/>
</dbReference>
<dbReference type="FunFam" id="3.30.160.60:FF:001062">
    <property type="entry name" value="Zinc finger protein 142"/>
    <property type="match status" value="1"/>
</dbReference>
<feature type="region of interest" description="Disordered" evidence="9">
    <location>
        <begin position="1640"/>
        <end position="1659"/>
    </location>
</feature>
<keyword evidence="2" id="KW-0479">Metal-binding</keyword>
<gene>
    <name evidence="11" type="primary">ZNF142</name>
</gene>
<feature type="domain" description="C2H2-type" evidence="10">
    <location>
        <begin position="1098"/>
        <end position="1126"/>
    </location>
</feature>
<feature type="compositionally biased region" description="Pro residues" evidence="9">
    <location>
        <begin position="1048"/>
        <end position="1057"/>
    </location>
</feature>
<feature type="region of interest" description="Disordered" evidence="9">
    <location>
        <begin position="983"/>
        <end position="1061"/>
    </location>
</feature>
<feature type="domain" description="C2H2-type" evidence="10">
    <location>
        <begin position="652"/>
        <end position="680"/>
    </location>
</feature>
<dbReference type="InterPro" id="IPR013087">
    <property type="entry name" value="Znf_C2H2_type"/>
</dbReference>
<feature type="domain" description="C2H2-type" evidence="10">
    <location>
        <begin position="303"/>
        <end position="330"/>
    </location>
</feature>
<evidence type="ECO:0000259" key="10">
    <source>
        <dbReference type="PROSITE" id="PS50157"/>
    </source>
</evidence>
<keyword evidence="3" id="KW-0677">Repeat</keyword>